<dbReference type="AlphaFoldDB" id="A0A4Q1KNH3"/>
<organism evidence="2 3">
    <name type="scientific">Sphingobium fluviale</name>
    <dbReference type="NCBI Taxonomy" id="2506423"/>
    <lineage>
        <taxon>Bacteria</taxon>
        <taxon>Pseudomonadati</taxon>
        <taxon>Pseudomonadota</taxon>
        <taxon>Alphaproteobacteria</taxon>
        <taxon>Sphingomonadales</taxon>
        <taxon>Sphingomonadaceae</taxon>
        <taxon>Sphingobium</taxon>
    </lineage>
</organism>
<dbReference type="GO" id="GO:0003796">
    <property type="term" value="F:lysozyme activity"/>
    <property type="evidence" value="ECO:0007669"/>
    <property type="project" value="InterPro"/>
</dbReference>
<proteinExistence type="inferred from homology"/>
<dbReference type="GO" id="GO:0016998">
    <property type="term" value="P:cell wall macromolecule catabolic process"/>
    <property type="evidence" value="ECO:0007669"/>
    <property type="project" value="InterPro"/>
</dbReference>
<dbReference type="PANTHER" id="PTHR34135:SF2">
    <property type="entry name" value="LYSOZYME"/>
    <property type="match status" value="1"/>
</dbReference>
<keyword evidence="3" id="KW-1185">Reference proteome</keyword>
<keyword evidence="2" id="KW-0378">Hydrolase</keyword>
<gene>
    <name evidence="2" type="ORF">EQG66_01525</name>
</gene>
<dbReference type="PROSITE" id="PS51904">
    <property type="entry name" value="GLYCOSYL_HYDROL_F25_2"/>
    <property type="match status" value="1"/>
</dbReference>
<dbReference type="InterPro" id="IPR017853">
    <property type="entry name" value="GH"/>
</dbReference>
<evidence type="ECO:0000313" key="2">
    <source>
        <dbReference type="EMBL" id="RXR30990.1"/>
    </source>
</evidence>
<evidence type="ECO:0000313" key="3">
    <source>
        <dbReference type="Proteomes" id="UP000290958"/>
    </source>
</evidence>
<dbReference type="SUPFAM" id="SSF51445">
    <property type="entry name" value="(Trans)glycosidases"/>
    <property type="match status" value="1"/>
</dbReference>
<dbReference type="OrthoDB" id="9798192at2"/>
<dbReference type="InterPro" id="IPR002053">
    <property type="entry name" value="Glyco_hydro_25"/>
</dbReference>
<evidence type="ECO:0000256" key="1">
    <source>
        <dbReference type="ARBA" id="ARBA00010646"/>
    </source>
</evidence>
<dbReference type="EMBL" id="SBKP01000001">
    <property type="protein sequence ID" value="RXR30990.1"/>
    <property type="molecule type" value="Genomic_DNA"/>
</dbReference>
<dbReference type="Pfam" id="PF01183">
    <property type="entry name" value="Glyco_hydro_25"/>
    <property type="match status" value="1"/>
</dbReference>
<dbReference type="Gene3D" id="3.20.20.80">
    <property type="entry name" value="Glycosidases"/>
    <property type="match status" value="1"/>
</dbReference>
<dbReference type="Proteomes" id="UP000290958">
    <property type="component" value="Unassembled WGS sequence"/>
</dbReference>
<dbReference type="PANTHER" id="PTHR34135">
    <property type="entry name" value="LYSOZYME"/>
    <property type="match status" value="1"/>
</dbReference>
<protein>
    <submittedName>
        <fullName evidence="2">Glycoside hydrolase family 25</fullName>
    </submittedName>
</protein>
<sequence length="233" mass="25092">MSAPGRARMRAVIALILIVLLVALGGMGWRQAQHWAPARTEYPMQGVALSATQGVIEWGSLAVHNPDFVYIRAVMGRQGRDARFATNLAGAQTSGIRYGAEILFDPCGRASDQATVFLTTVPRDAAALPPAIRLDGAPTCTPAPGADKVVSELNTLINLVEAHMGKPAVLHVSAEAEALYAISARFNRTLWLDRAFLKPDYASHPWVMWSANSARRLKGIETPVEWVVVAPSA</sequence>
<reference evidence="3" key="1">
    <citation type="submission" date="2019-01" db="EMBL/GenBank/DDBJ databases">
        <title>Cytophagaceae bacterium strain CAR-16.</title>
        <authorList>
            <person name="Chen W.-M."/>
        </authorList>
    </citation>
    <scope>NUCLEOTIDE SEQUENCE [LARGE SCALE GENOMIC DNA]</scope>
    <source>
        <strain evidence="3">CHR27</strain>
    </source>
</reference>
<comment type="caution">
    <text evidence="2">The sequence shown here is derived from an EMBL/GenBank/DDBJ whole genome shotgun (WGS) entry which is preliminary data.</text>
</comment>
<dbReference type="GO" id="GO:0009253">
    <property type="term" value="P:peptidoglycan catabolic process"/>
    <property type="evidence" value="ECO:0007669"/>
    <property type="project" value="InterPro"/>
</dbReference>
<name>A0A4Q1KNH3_9SPHN</name>
<dbReference type="GO" id="GO:0016052">
    <property type="term" value="P:carbohydrate catabolic process"/>
    <property type="evidence" value="ECO:0007669"/>
    <property type="project" value="TreeGrafter"/>
</dbReference>
<accession>A0A4Q1KNH3</accession>
<comment type="similarity">
    <text evidence="1">Belongs to the glycosyl hydrolase 25 family.</text>
</comment>